<sequence length="389" mass="43834">MFLPRASGAAGRLSCVPRTAFLPRLTTAQSFVSPYHKQSQQRHQRRYSAIRRPRLTRTQPKVLGELLFEGVNPPPLAWWREFQEARGLGDLTPENCLSAFTQYCLVATNTGSTWKHALQSDHDIDPYTLHYTALPLINRSGSPAMQVGLHMLYTASSMGYKPSILTMMGLIARSSEVQYDRAQKSPTWCEVEARFKRLLQIEKDPDVFTLQGLFLLREGTDDKFALRYFDRAIEAARNMPGEEPEPIAGQKTPVVRKPRWTLENLCHKNRGAILLKQNRTDEARDAFRILALELDFPDGYTELAKLLPPGAPERETYLLKAAQAGDFEACRLLALDMADKAAAKPDLPRADRVLAAGLAREWAMIEPDTAKREGLQAQVAEKIRDVFGK</sequence>
<reference evidence="1" key="1">
    <citation type="journal article" date="2023" name="Mol. Phylogenet. Evol.">
        <title>Genome-scale phylogeny and comparative genomics of the fungal order Sordariales.</title>
        <authorList>
            <person name="Hensen N."/>
            <person name="Bonometti L."/>
            <person name="Westerberg I."/>
            <person name="Brannstrom I.O."/>
            <person name="Guillou S."/>
            <person name="Cros-Aarteil S."/>
            <person name="Calhoun S."/>
            <person name="Haridas S."/>
            <person name="Kuo A."/>
            <person name="Mondo S."/>
            <person name="Pangilinan J."/>
            <person name="Riley R."/>
            <person name="LaButti K."/>
            <person name="Andreopoulos B."/>
            <person name="Lipzen A."/>
            <person name="Chen C."/>
            <person name="Yan M."/>
            <person name="Daum C."/>
            <person name="Ng V."/>
            <person name="Clum A."/>
            <person name="Steindorff A."/>
            <person name="Ohm R.A."/>
            <person name="Martin F."/>
            <person name="Silar P."/>
            <person name="Natvig D.O."/>
            <person name="Lalanne C."/>
            <person name="Gautier V."/>
            <person name="Ament-Velasquez S.L."/>
            <person name="Kruys A."/>
            <person name="Hutchinson M.I."/>
            <person name="Powell A.J."/>
            <person name="Barry K."/>
            <person name="Miller A.N."/>
            <person name="Grigoriev I.V."/>
            <person name="Debuchy R."/>
            <person name="Gladieux P."/>
            <person name="Hiltunen Thoren M."/>
            <person name="Johannesson H."/>
        </authorList>
    </citation>
    <scope>NUCLEOTIDE SEQUENCE</scope>
    <source>
        <strain evidence="1">CBS 359.72</strain>
    </source>
</reference>
<dbReference type="Gene3D" id="1.25.40.10">
    <property type="entry name" value="Tetratricopeptide repeat domain"/>
    <property type="match status" value="1"/>
</dbReference>
<accession>A0AAN7HSG6</accession>
<proteinExistence type="predicted"/>
<protein>
    <submittedName>
        <fullName evidence="1">Uncharacterized protein</fullName>
    </submittedName>
</protein>
<comment type="caution">
    <text evidence="1">The sequence shown here is derived from an EMBL/GenBank/DDBJ whole genome shotgun (WGS) entry which is preliminary data.</text>
</comment>
<organism evidence="1 2">
    <name type="scientific">Corynascus novoguineensis</name>
    <dbReference type="NCBI Taxonomy" id="1126955"/>
    <lineage>
        <taxon>Eukaryota</taxon>
        <taxon>Fungi</taxon>
        <taxon>Dikarya</taxon>
        <taxon>Ascomycota</taxon>
        <taxon>Pezizomycotina</taxon>
        <taxon>Sordariomycetes</taxon>
        <taxon>Sordariomycetidae</taxon>
        <taxon>Sordariales</taxon>
        <taxon>Chaetomiaceae</taxon>
        <taxon>Corynascus</taxon>
    </lineage>
</organism>
<dbReference type="Proteomes" id="UP001303647">
    <property type="component" value="Unassembled WGS sequence"/>
</dbReference>
<keyword evidence="2" id="KW-1185">Reference proteome</keyword>
<dbReference type="InterPro" id="IPR011990">
    <property type="entry name" value="TPR-like_helical_dom_sf"/>
</dbReference>
<evidence type="ECO:0000313" key="2">
    <source>
        <dbReference type="Proteomes" id="UP001303647"/>
    </source>
</evidence>
<gene>
    <name evidence="1" type="ORF">C7999DRAFT_12286</name>
</gene>
<name>A0AAN7HSG6_9PEZI</name>
<dbReference type="SUPFAM" id="SSF48452">
    <property type="entry name" value="TPR-like"/>
    <property type="match status" value="1"/>
</dbReference>
<reference evidence="1" key="2">
    <citation type="submission" date="2023-05" db="EMBL/GenBank/DDBJ databases">
        <authorList>
            <consortium name="Lawrence Berkeley National Laboratory"/>
            <person name="Steindorff A."/>
            <person name="Hensen N."/>
            <person name="Bonometti L."/>
            <person name="Westerberg I."/>
            <person name="Brannstrom I.O."/>
            <person name="Guillou S."/>
            <person name="Cros-Aarteil S."/>
            <person name="Calhoun S."/>
            <person name="Haridas S."/>
            <person name="Kuo A."/>
            <person name="Mondo S."/>
            <person name="Pangilinan J."/>
            <person name="Riley R."/>
            <person name="Labutti K."/>
            <person name="Andreopoulos B."/>
            <person name="Lipzen A."/>
            <person name="Chen C."/>
            <person name="Yanf M."/>
            <person name="Daum C."/>
            <person name="Ng V."/>
            <person name="Clum A."/>
            <person name="Ohm R."/>
            <person name="Martin F."/>
            <person name="Silar P."/>
            <person name="Natvig D."/>
            <person name="Lalanne C."/>
            <person name="Gautier V."/>
            <person name="Ament-Velasquez S.L."/>
            <person name="Kruys A."/>
            <person name="Hutchinson M.I."/>
            <person name="Powell A.J."/>
            <person name="Barry K."/>
            <person name="Miller A.N."/>
            <person name="Grigoriev I.V."/>
            <person name="Debuchy R."/>
            <person name="Gladieux P."/>
            <person name="Thoren M.H."/>
            <person name="Johannesson H."/>
        </authorList>
    </citation>
    <scope>NUCLEOTIDE SEQUENCE</scope>
    <source>
        <strain evidence="1">CBS 359.72</strain>
    </source>
</reference>
<dbReference type="EMBL" id="MU857618">
    <property type="protein sequence ID" value="KAK4249888.1"/>
    <property type="molecule type" value="Genomic_DNA"/>
</dbReference>
<dbReference type="AlphaFoldDB" id="A0AAN7HSG6"/>
<evidence type="ECO:0000313" key="1">
    <source>
        <dbReference type="EMBL" id="KAK4249888.1"/>
    </source>
</evidence>